<reference evidence="2" key="1">
    <citation type="journal article" date="2014" name="Int. J. Syst. Evol. Microbiol.">
        <title>Complete genome sequence of Corynebacterium casei LMG S-19264T (=DSM 44701T), isolated from a smear-ripened cheese.</title>
        <authorList>
            <consortium name="US DOE Joint Genome Institute (JGI-PGF)"/>
            <person name="Walter F."/>
            <person name="Albersmeier A."/>
            <person name="Kalinowski J."/>
            <person name="Ruckert C."/>
        </authorList>
    </citation>
    <scope>NUCLEOTIDE SEQUENCE</scope>
    <source>
        <strain evidence="2">KCTC 23714</strain>
    </source>
</reference>
<accession>A0A918J374</accession>
<name>A0A918J374_9RHOB</name>
<dbReference type="Pfam" id="PF00535">
    <property type="entry name" value="Glycos_transf_2"/>
    <property type="match status" value="1"/>
</dbReference>
<protein>
    <submittedName>
        <fullName evidence="2">Glycosyl transferase</fullName>
    </submittedName>
</protein>
<dbReference type="InterPro" id="IPR001173">
    <property type="entry name" value="Glyco_trans_2-like"/>
</dbReference>
<dbReference type="InterPro" id="IPR029044">
    <property type="entry name" value="Nucleotide-diphossugar_trans"/>
</dbReference>
<dbReference type="PANTHER" id="PTHR22916:SF3">
    <property type="entry name" value="UDP-GLCNAC:BETAGAL BETA-1,3-N-ACETYLGLUCOSAMINYLTRANSFERASE-LIKE PROTEIN 1"/>
    <property type="match status" value="1"/>
</dbReference>
<organism evidence="2 3">
    <name type="scientific">Gemmobacter lanyuensis</name>
    <dbReference type="NCBI Taxonomy" id="1054497"/>
    <lineage>
        <taxon>Bacteria</taxon>
        <taxon>Pseudomonadati</taxon>
        <taxon>Pseudomonadota</taxon>
        <taxon>Alphaproteobacteria</taxon>
        <taxon>Rhodobacterales</taxon>
        <taxon>Paracoccaceae</taxon>
        <taxon>Gemmobacter</taxon>
    </lineage>
</organism>
<evidence type="ECO:0000313" key="2">
    <source>
        <dbReference type="EMBL" id="GGW44984.1"/>
    </source>
</evidence>
<feature type="domain" description="Glycosyltransferase 2-like" evidence="1">
    <location>
        <begin position="9"/>
        <end position="136"/>
    </location>
</feature>
<dbReference type="AlphaFoldDB" id="A0A918J374"/>
<evidence type="ECO:0000259" key="1">
    <source>
        <dbReference type="Pfam" id="PF00535"/>
    </source>
</evidence>
<dbReference type="Gene3D" id="3.90.550.10">
    <property type="entry name" value="Spore Coat Polysaccharide Biosynthesis Protein SpsA, Chain A"/>
    <property type="match status" value="1"/>
</dbReference>
<reference evidence="2" key="2">
    <citation type="submission" date="2020-09" db="EMBL/GenBank/DDBJ databases">
        <authorList>
            <person name="Sun Q."/>
            <person name="Kim S."/>
        </authorList>
    </citation>
    <scope>NUCLEOTIDE SEQUENCE</scope>
    <source>
        <strain evidence="2">KCTC 23714</strain>
    </source>
</reference>
<dbReference type="PANTHER" id="PTHR22916">
    <property type="entry name" value="GLYCOSYLTRANSFERASE"/>
    <property type="match status" value="1"/>
</dbReference>
<dbReference type="GO" id="GO:0016758">
    <property type="term" value="F:hexosyltransferase activity"/>
    <property type="evidence" value="ECO:0007669"/>
    <property type="project" value="UniProtKB-ARBA"/>
</dbReference>
<proteinExistence type="predicted"/>
<evidence type="ECO:0000313" key="3">
    <source>
        <dbReference type="Proteomes" id="UP000628984"/>
    </source>
</evidence>
<keyword evidence="2" id="KW-0808">Transferase</keyword>
<gene>
    <name evidence="2" type="ORF">GCM10011452_36560</name>
</gene>
<dbReference type="Proteomes" id="UP000628984">
    <property type="component" value="Unassembled WGS sequence"/>
</dbReference>
<keyword evidence="3" id="KW-1185">Reference proteome</keyword>
<dbReference type="EMBL" id="BMYQ01000018">
    <property type="protein sequence ID" value="GGW44984.1"/>
    <property type="molecule type" value="Genomic_DNA"/>
</dbReference>
<dbReference type="CDD" id="cd00761">
    <property type="entry name" value="Glyco_tranf_GTA_type"/>
    <property type="match status" value="1"/>
</dbReference>
<dbReference type="RefSeq" id="WP_189635327.1">
    <property type="nucleotide sequence ID" value="NZ_BMYQ01000018.1"/>
</dbReference>
<comment type="caution">
    <text evidence="2">The sequence shown here is derived from an EMBL/GenBank/DDBJ whole genome shotgun (WGS) entry which is preliminary data.</text>
</comment>
<sequence>MADAAPLVSVVIPVFNAADTLAGTVASVQAQSLTDWEALLIEDGSTDESPAICARLAAADPRLRLLRTGGQAGAGPARNAGIAAARGRFIAFLDADDQWHPRKLDLQLAAMAAAGLPFSCTAYDRVPVGGGARRVVGVPARASRADLLKTNTVACSTAIYDRAHFGPRAMPALRRRQDFAFWLDLLRDTPAVLGLPLVLMTYRESPASLSGAKGRAAADTWGMYRQALGLSRAEASWYFGHYALRGLLRHRLPGLARRLGWLEGAVPPPEAG</sequence>
<dbReference type="SUPFAM" id="SSF53448">
    <property type="entry name" value="Nucleotide-diphospho-sugar transferases"/>
    <property type="match status" value="1"/>
</dbReference>